<gene>
    <name evidence="2" type="ORF">STAS_29496</name>
</gene>
<proteinExistence type="predicted"/>
<name>A0A5A7R714_STRAF</name>
<feature type="region of interest" description="Disordered" evidence="1">
    <location>
        <begin position="14"/>
        <end position="42"/>
    </location>
</feature>
<dbReference type="AlphaFoldDB" id="A0A5A7R714"/>
<dbReference type="GO" id="GO:0005840">
    <property type="term" value="C:ribosome"/>
    <property type="evidence" value="ECO:0007669"/>
    <property type="project" value="UniProtKB-KW"/>
</dbReference>
<evidence type="ECO:0000313" key="3">
    <source>
        <dbReference type="Proteomes" id="UP000325081"/>
    </source>
</evidence>
<sequence>MRYSDNQILIIRRKGEKRPARALPVPTSTPRKTEPPEESESLKTALEARFGAIADQSHAPKAVGPAMCPITCINYFHSPTAAAATAAAPVTMAVATATSCRPKICFRPHRHRASETCPLAFLDIGFRCVFVAVTNFNNKN</sequence>
<evidence type="ECO:0000256" key="1">
    <source>
        <dbReference type="SAM" id="MobiDB-lite"/>
    </source>
</evidence>
<protein>
    <submittedName>
        <fullName evidence="2">30S ribosomal protein S15</fullName>
    </submittedName>
</protein>
<organism evidence="2 3">
    <name type="scientific">Striga asiatica</name>
    <name type="common">Asiatic witchweed</name>
    <name type="synonym">Buchnera asiatica</name>
    <dbReference type="NCBI Taxonomy" id="4170"/>
    <lineage>
        <taxon>Eukaryota</taxon>
        <taxon>Viridiplantae</taxon>
        <taxon>Streptophyta</taxon>
        <taxon>Embryophyta</taxon>
        <taxon>Tracheophyta</taxon>
        <taxon>Spermatophyta</taxon>
        <taxon>Magnoliopsida</taxon>
        <taxon>eudicotyledons</taxon>
        <taxon>Gunneridae</taxon>
        <taxon>Pentapetalae</taxon>
        <taxon>asterids</taxon>
        <taxon>lamiids</taxon>
        <taxon>Lamiales</taxon>
        <taxon>Orobanchaceae</taxon>
        <taxon>Buchnereae</taxon>
        <taxon>Striga</taxon>
    </lineage>
</organism>
<dbReference type="Proteomes" id="UP000325081">
    <property type="component" value="Unassembled WGS sequence"/>
</dbReference>
<dbReference type="EMBL" id="BKCP01010070">
    <property type="protein sequence ID" value="GER52061.1"/>
    <property type="molecule type" value="Genomic_DNA"/>
</dbReference>
<reference evidence="3" key="1">
    <citation type="journal article" date="2019" name="Curr. Biol.">
        <title>Genome Sequence of Striga asiatica Provides Insight into the Evolution of Plant Parasitism.</title>
        <authorList>
            <person name="Yoshida S."/>
            <person name="Kim S."/>
            <person name="Wafula E.K."/>
            <person name="Tanskanen J."/>
            <person name="Kim Y.M."/>
            <person name="Honaas L."/>
            <person name="Yang Z."/>
            <person name="Spallek T."/>
            <person name="Conn C.E."/>
            <person name="Ichihashi Y."/>
            <person name="Cheong K."/>
            <person name="Cui S."/>
            <person name="Der J.P."/>
            <person name="Gundlach H."/>
            <person name="Jiao Y."/>
            <person name="Hori C."/>
            <person name="Ishida J.K."/>
            <person name="Kasahara H."/>
            <person name="Kiba T."/>
            <person name="Kim M.S."/>
            <person name="Koo N."/>
            <person name="Laohavisit A."/>
            <person name="Lee Y.H."/>
            <person name="Lumba S."/>
            <person name="McCourt P."/>
            <person name="Mortimer J.C."/>
            <person name="Mutuku J.M."/>
            <person name="Nomura T."/>
            <person name="Sasaki-Sekimoto Y."/>
            <person name="Seto Y."/>
            <person name="Wang Y."/>
            <person name="Wakatake T."/>
            <person name="Sakakibara H."/>
            <person name="Demura T."/>
            <person name="Yamaguchi S."/>
            <person name="Yoneyama K."/>
            <person name="Manabe R.I."/>
            <person name="Nelson D.C."/>
            <person name="Schulman A.H."/>
            <person name="Timko M.P."/>
            <person name="dePamphilis C.W."/>
            <person name="Choi D."/>
            <person name="Shirasu K."/>
        </authorList>
    </citation>
    <scope>NUCLEOTIDE SEQUENCE [LARGE SCALE GENOMIC DNA]</scope>
    <source>
        <strain evidence="3">cv. UVA1</strain>
    </source>
</reference>
<keyword evidence="2" id="KW-0689">Ribosomal protein</keyword>
<keyword evidence="2" id="KW-0687">Ribonucleoprotein</keyword>
<keyword evidence="3" id="KW-1185">Reference proteome</keyword>
<evidence type="ECO:0000313" key="2">
    <source>
        <dbReference type="EMBL" id="GER52061.1"/>
    </source>
</evidence>
<accession>A0A5A7R714</accession>
<comment type="caution">
    <text evidence="2">The sequence shown here is derived from an EMBL/GenBank/DDBJ whole genome shotgun (WGS) entry which is preliminary data.</text>
</comment>